<gene>
    <name evidence="5" type="ORF">A2675_01160</name>
</gene>
<dbReference type="STRING" id="1802723.A2675_01160"/>
<dbReference type="InterPro" id="IPR044016">
    <property type="entry name" value="Big_13"/>
</dbReference>
<evidence type="ECO:0000259" key="4">
    <source>
        <dbReference type="Pfam" id="PF19077"/>
    </source>
</evidence>
<keyword evidence="2" id="KW-1133">Transmembrane helix</keyword>
<evidence type="ECO:0000256" key="2">
    <source>
        <dbReference type="SAM" id="Phobius"/>
    </source>
</evidence>
<feature type="region of interest" description="Disordered" evidence="1">
    <location>
        <begin position="273"/>
        <end position="298"/>
    </location>
</feature>
<evidence type="ECO:0000256" key="3">
    <source>
        <dbReference type="SAM" id="SignalP"/>
    </source>
</evidence>
<evidence type="ECO:0000256" key="1">
    <source>
        <dbReference type="SAM" id="MobiDB-lite"/>
    </source>
</evidence>
<keyword evidence="2" id="KW-0812">Transmembrane</keyword>
<protein>
    <recommendedName>
        <fullName evidence="4">Bacterial Ig-like domain-containing protein</fullName>
    </recommendedName>
</protein>
<feature type="chain" id="PRO_5009584329" description="Bacterial Ig-like domain-containing protein" evidence="3">
    <location>
        <begin position="25"/>
        <end position="298"/>
    </location>
</feature>
<keyword evidence="2" id="KW-0472">Membrane</keyword>
<feature type="compositionally biased region" description="Low complexity" evidence="1">
    <location>
        <begin position="281"/>
        <end position="298"/>
    </location>
</feature>
<feature type="compositionally biased region" description="Low complexity" evidence="1">
    <location>
        <begin position="48"/>
        <end position="65"/>
    </location>
</feature>
<feature type="transmembrane region" description="Helical" evidence="2">
    <location>
        <begin position="242"/>
        <end position="263"/>
    </location>
</feature>
<evidence type="ECO:0000313" key="5">
    <source>
        <dbReference type="EMBL" id="OHA80097.1"/>
    </source>
</evidence>
<dbReference type="AlphaFoldDB" id="A0A1G2S523"/>
<proteinExistence type="predicted"/>
<dbReference type="Proteomes" id="UP000176997">
    <property type="component" value="Unassembled WGS sequence"/>
</dbReference>
<feature type="region of interest" description="Disordered" evidence="1">
    <location>
        <begin position="48"/>
        <end position="69"/>
    </location>
</feature>
<dbReference type="EMBL" id="MHUS01000036">
    <property type="protein sequence ID" value="OHA80097.1"/>
    <property type="molecule type" value="Genomic_DNA"/>
</dbReference>
<comment type="caution">
    <text evidence="5">The sequence shown here is derived from an EMBL/GenBank/DDBJ whole genome shotgun (WGS) entry which is preliminary data.</text>
</comment>
<keyword evidence="3" id="KW-0732">Signal</keyword>
<evidence type="ECO:0000313" key="6">
    <source>
        <dbReference type="Proteomes" id="UP000176997"/>
    </source>
</evidence>
<reference evidence="5 6" key="1">
    <citation type="journal article" date="2016" name="Nat. Commun.">
        <title>Thousands of microbial genomes shed light on interconnected biogeochemical processes in an aquifer system.</title>
        <authorList>
            <person name="Anantharaman K."/>
            <person name="Brown C.T."/>
            <person name="Hug L.A."/>
            <person name="Sharon I."/>
            <person name="Castelle C.J."/>
            <person name="Probst A.J."/>
            <person name="Thomas B.C."/>
            <person name="Singh A."/>
            <person name="Wilkins M.J."/>
            <person name="Karaoz U."/>
            <person name="Brodie E.L."/>
            <person name="Williams K.H."/>
            <person name="Hubbard S.S."/>
            <person name="Banfield J.F."/>
        </authorList>
    </citation>
    <scope>NUCLEOTIDE SEQUENCE [LARGE SCALE GENOMIC DNA]</scope>
</reference>
<dbReference type="Pfam" id="PF19077">
    <property type="entry name" value="Big_13"/>
    <property type="match status" value="1"/>
</dbReference>
<feature type="domain" description="Bacterial Ig-like" evidence="4">
    <location>
        <begin position="144"/>
        <end position="215"/>
    </location>
</feature>
<accession>A0A1G2S523</accession>
<organism evidence="5 6">
    <name type="scientific">Candidatus Yonathbacteria bacterium RIFCSPHIGHO2_01_FULL_51_10</name>
    <dbReference type="NCBI Taxonomy" id="1802723"/>
    <lineage>
        <taxon>Bacteria</taxon>
        <taxon>Candidatus Yonathiibacteriota</taxon>
    </lineage>
</organism>
<name>A0A1G2S523_9BACT</name>
<sequence length="298" mass="30052">MPMKKILSFFGILAVLISFSVSFALTTTGGINTNGTVAQTTQGGINISTSTKTTSTPTSTTTTTPTPTPVAASTEVTVNVGPAIGGAPSTLIIATTPGAIAPQDVPKTFEDPRTTGTERTDTIVVSGVAATVVVPAATTTPAVTTLTIQGKTTTPNAFVTIYIFSTPIVVVVQADADGNWQYTLTKELPDGSHQVYAAVTNAQGTIVAKSQPVSFTKQAAALTVEGTLTGTTPAAEPSLVNGFTLTILAILIGIIIAGLFLYFGNRNPRVGMADTSGDQNSSSTGAAGSAGGPTSPQA</sequence>
<feature type="signal peptide" evidence="3">
    <location>
        <begin position="1"/>
        <end position="24"/>
    </location>
</feature>